<name>K0R4D5_THAOC</name>
<accession>K0R4D5</accession>
<reference evidence="1 2" key="1">
    <citation type="journal article" date="2012" name="Genome Biol.">
        <title>Genome and low-iron response of an oceanic diatom adapted to chronic iron limitation.</title>
        <authorList>
            <person name="Lommer M."/>
            <person name="Specht M."/>
            <person name="Roy A.S."/>
            <person name="Kraemer L."/>
            <person name="Andreson R."/>
            <person name="Gutowska M.A."/>
            <person name="Wolf J."/>
            <person name="Bergner S.V."/>
            <person name="Schilhabel M.B."/>
            <person name="Klostermeier U.C."/>
            <person name="Beiko R.G."/>
            <person name="Rosenstiel P."/>
            <person name="Hippler M."/>
            <person name="Laroche J."/>
        </authorList>
    </citation>
    <scope>NUCLEOTIDE SEQUENCE [LARGE SCALE GENOMIC DNA]</scope>
    <source>
        <strain evidence="1 2">CCMP1005</strain>
    </source>
</reference>
<keyword evidence="2" id="KW-1185">Reference proteome</keyword>
<evidence type="ECO:0000313" key="1">
    <source>
        <dbReference type="EMBL" id="EJK47938.1"/>
    </source>
</evidence>
<dbReference type="eggNOG" id="ENOG502SJRI">
    <property type="taxonomic scope" value="Eukaryota"/>
</dbReference>
<dbReference type="EMBL" id="AGNL01046451">
    <property type="protein sequence ID" value="EJK47938.1"/>
    <property type="molecule type" value="Genomic_DNA"/>
</dbReference>
<protein>
    <submittedName>
        <fullName evidence="1">Uncharacterized protein</fullName>
    </submittedName>
</protein>
<dbReference type="Proteomes" id="UP000266841">
    <property type="component" value="Unassembled WGS sequence"/>
</dbReference>
<evidence type="ECO:0000313" key="2">
    <source>
        <dbReference type="Proteomes" id="UP000266841"/>
    </source>
</evidence>
<sequence>MCKFVPVQLLSQYSSHAGGTGPLPLGGRASGTPSAAFPRNAEYGMVYQLEHVEMPSGTFPATEGFLFLLSTLVRCVGCPSKLGCEWRLRTGCQPYIEYVTDFVLPRATGMAKAVKAIPFRDASDKCRLIARSLEVVEAVLTRYVVAPAGPKVDFNAVKERFASNVKMASRDLGLSPIVDDIFGRVEDIQEEEAKDAVADFQNIQLKTEELLQGGIDQQGLLETAFGEQSIPLLKTPGFAILSDLLSSNKSQLYSVLENVLSENNGSTGISTYSHEVNLTSLATSLFRDTPPTLDTAKDGSIYKAKREVNQIDEKTCKESLSKVRQSMIQGLRPLLQLSFHDGRSKIVGGLSENAGLWRELSVLLSLRIFCAAAAREESFMQSLKDANIPLEVVPSLSFVGPIHGSYSHRFREKKTVIVSRLGQLLTKSTSSSSPDIMPVVSDYVGYCAGSLPRNQSIAKSSFGLISYITHSLPIADASHALVGNDINGVRLACSFSRGLAMPNSGPEQDVDLRDSILQMILSSIQIDSSNLNLSLILLGLTGSRHNCFSIVLDCVNDTSFVLDPRTSELAAKCFEVIYRVRDLGSHNRTPEVLAQRLRMMDRLRQENFWQRQIVLYLSSRTTVPTSILNEISASYTLEHGDDMDTSQRDNGVLHSMSWLFKSLSIEFRSLIDRHDNQSMMSLKSMLALLLDQPHSMLLKALKDLPLGHTSNAFITEKLQTESLPRDLLKQVSAPMEGSRDVVSGYEVIDVPVLLELCRSHPPEIIGEATAWAVAWNSLVHRVCACSHLSSALSDVVRTALICLPVVNRDEEHRADNAVHVRSAMEMLSALLLRLLSPRVAGGLGQFGILPDSNVAAEAVEAECAMPLGVAALDLTSILFDSDKMEDPTNDFDEEVVRRILILIIGGIASCADSRAGLSSNDGRAAVLSCALTQVLTYAERASLCLMTEDFPPRILEVLAEAVFTLLGLATAPVPSSQDNFTPHETKRGAISLAARSGLVSLLGYIKTCGNVGQMFFSRVFTHEPLCRDVEQLVHLIKCGDQDVSRLLQQIALFDCGVELLSRRGVMAKLLEFADSCVLQEQRYLASHLGKSANLLKPPAALLGHISLVCGMLSSPLSVEDHASLANDALNLLRLYSKTIERLFQSYPSGETELVTKCLECLCLTYAGLRGTSGLGVTANTLFEADDSLASLETSVLRLACQLSAHPFPSSLLAPLPYNLIQVEKLAASQMKNVTVSSGQESTWWDNVSATDSSDLPLPCPPTGSIDVSTQQSLSGFGKQSNWSMGKYQMAITASKCLELSVQFLISRTFFCEKRHMTSFSIDAVAISKGICRCCDASKAIEDRLNMLRKHSEMAHRGSWQSKSASTTLEIEKTYLEDLGARLGTCAEKLLALGLEDARRVG</sequence>
<gene>
    <name evidence="1" type="ORF">THAOC_33307</name>
</gene>
<dbReference type="OrthoDB" id="2019644at2759"/>
<comment type="caution">
    <text evidence="1">The sequence shown here is derived from an EMBL/GenBank/DDBJ whole genome shotgun (WGS) entry which is preliminary data.</text>
</comment>
<feature type="non-terminal residue" evidence="1">
    <location>
        <position position="1401"/>
    </location>
</feature>
<organism evidence="1 2">
    <name type="scientific">Thalassiosira oceanica</name>
    <name type="common">Marine diatom</name>
    <dbReference type="NCBI Taxonomy" id="159749"/>
    <lineage>
        <taxon>Eukaryota</taxon>
        <taxon>Sar</taxon>
        <taxon>Stramenopiles</taxon>
        <taxon>Ochrophyta</taxon>
        <taxon>Bacillariophyta</taxon>
        <taxon>Coscinodiscophyceae</taxon>
        <taxon>Thalassiosirophycidae</taxon>
        <taxon>Thalassiosirales</taxon>
        <taxon>Thalassiosiraceae</taxon>
        <taxon>Thalassiosira</taxon>
    </lineage>
</organism>
<proteinExistence type="predicted"/>